<protein>
    <submittedName>
        <fullName evidence="2">Uncharacterized protein</fullName>
    </submittedName>
</protein>
<reference evidence="2" key="1">
    <citation type="submission" date="2023-01" db="EMBL/GenBank/DDBJ databases">
        <title>Genome assembly of the deep-sea coral Lophelia pertusa.</title>
        <authorList>
            <person name="Herrera S."/>
            <person name="Cordes E."/>
        </authorList>
    </citation>
    <scope>NUCLEOTIDE SEQUENCE</scope>
    <source>
        <strain evidence="2">USNM1676648</strain>
        <tissue evidence="2">Polyp</tissue>
    </source>
</reference>
<accession>A0A9W9Z8J1</accession>
<evidence type="ECO:0000313" key="3">
    <source>
        <dbReference type="Proteomes" id="UP001163046"/>
    </source>
</evidence>
<name>A0A9W9Z8J1_9CNID</name>
<organism evidence="2 3">
    <name type="scientific">Desmophyllum pertusum</name>
    <dbReference type="NCBI Taxonomy" id="174260"/>
    <lineage>
        <taxon>Eukaryota</taxon>
        <taxon>Metazoa</taxon>
        <taxon>Cnidaria</taxon>
        <taxon>Anthozoa</taxon>
        <taxon>Hexacorallia</taxon>
        <taxon>Scleractinia</taxon>
        <taxon>Caryophylliina</taxon>
        <taxon>Caryophylliidae</taxon>
        <taxon>Desmophyllum</taxon>
    </lineage>
</organism>
<comment type="caution">
    <text evidence="2">The sequence shown here is derived from an EMBL/GenBank/DDBJ whole genome shotgun (WGS) entry which is preliminary data.</text>
</comment>
<dbReference type="AlphaFoldDB" id="A0A9W9Z8J1"/>
<evidence type="ECO:0000256" key="1">
    <source>
        <dbReference type="SAM" id="MobiDB-lite"/>
    </source>
</evidence>
<gene>
    <name evidence="2" type="ORF">OS493_031775</name>
</gene>
<proteinExistence type="predicted"/>
<dbReference type="EMBL" id="MU826387">
    <property type="protein sequence ID" value="KAJ7376896.1"/>
    <property type="molecule type" value="Genomic_DNA"/>
</dbReference>
<evidence type="ECO:0000313" key="2">
    <source>
        <dbReference type="EMBL" id="KAJ7376896.1"/>
    </source>
</evidence>
<feature type="region of interest" description="Disordered" evidence="1">
    <location>
        <begin position="1"/>
        <end position="21"/>
    </location>
</feature>
<dbReference type="Proteomes" id="UP001163046">
    <property type="component" value="Unassembled WGS sequence"/>
</dbReference>
<keyword evidence="3" id="KW-1185">Reference proteome</keyword>
<sequence length="261" mass="29688">MLGIPVMPGQSGQSELENDQETDTTWEMIYPYHDVNYCIDQDEAKNVICQQTQTSSTEGNTNDGTLVMKLRMRNGSILLKEKDAVWNEKWRLPDRLLAELSEKWKNVAEAELEIYHVEEKDAIRVEVKDTSKNPLLPAKTSSTEGNSKDGTLVMKLRMRNGSILFKEKDAVWNEKWKPPDGLLEELSEKWVNVAEGELEIYHMKEKGAILVEIKDTSKNSPLPAMVVNVFNAFFRSCLRGSETDPGEMAPDEPQIDWPDLA</sequence>
<feature type="region of interest" description="Disordered" evidence="1">
    <location>
        <begin position="241"/>
        <end position="261"/>
    </location>
</feature>